<dbReference type="EMBL" id="EAAA01000982">
    <property type="status" value="NOT_ANNOTATED_CDS"/>
    <property type="molecule type" value="Genomic_DNA"/>
</dbReference>
<keyword evidence="1" id="KW-0732">Signal</keyword>
<evidence type="ECO:0000256" key="1">
    <source>
        <dbReference type="SAM" id="SignalP"/>
    </source>
</evidence>
<reference evidence="2" key="3">
    <citation type="submission" date="2025-08" db="UniProtKB">
        <authorList>
            <consortium name="Ensembl"/>
        </authorList>
    </citation>
    <scope>IDENTIFICATION</scope>
</reference>
<sequence>MNKSALLVLLLLGLLIITNTNYAFYARCRRRRMRYVYCMCRRTWGWYRHPRSFLCRRLRIGNQQKQVEETTDLSTSMM</sequence>
<reference evidence="2" key="4">
    <citation type="submission" date="2025-09" db="UniProtKB">
        <authorList>
            <consortium name="Ensembl"/>
        </authorList>
    </citation>
    <scope>IDENTIFICATION</scope>
</reference>
<dbReference type="HOGENOM" id="CLU_2687069_0_0_1"/>
<dbReference type="Ensembl" id="ENSCINT00000034109.1">
    <property type="protein sequence ID" value="ENSCINP00000030726.1"/>
    <property type="gene ID" value="ENSCING00000025089.1"/>
</dbReference>
<protein>
    <submittedName>
        <fullName evidence="2">Uncharacterized protein</fullName>
    </submittedName>
</protein>
<organism evidence="2 3">
    <name type="scientific">Ciona intestinalis</name>
    <name type="common">Transparent sea squirt</name>
    <name type="synonym">Ascidia intestinalis</name>
    <dbReference type="NCBI Taxonomy" id="7719"/>
    <lineage>
        <taxon>Eukaryota</taxon>
        <taxon>Metazoa</taxon>
        <taxon>Chordata</taxon>
        <taxon>Tunicata</taxon>
        <taxon>Ascidiacea</taxon>
        <taxon>Phlebobranchia</taxon>
        <taxon>Cionidae</taxon>
        <taxon>Ciona</taxon>
    </lineage>
</organism>
<reference evidence="2" key="2">
    <citation type="journal article" date="2008" name="Genome Biol.">
        <title>Improved genome assembly and evidence-based global gene model set for the chordate Ciona intestinalis: new insight into intron and operon populations.</title>
        <authorList>
            <person name="Satou Y."/>
            <person name="Mineta K."/>
            <person name="Ogasawara M."/>
            <person name="Sasakura Y."/>
            <person name="Shoguchi E."/>
            <person name="Ueno K."/>
            <person name="Yamada L."/>
            <person name="Matsumoto J."/>
            <person name="Wasserscheid J."/>
            <person name="Dewar K."/>
            <person name="Wiley G.B."/>
            <person name="Macmil S.L."/>
            <person name="Roe B.A."/>
            <person name="Zeller R.W."/>
            <person name="Hastings K.E."/>
            <person name="Lemaire P."/>
            <person name="Lindquist E."/>
            <person name="Endo T."/>
            <person name="Hotta K."/>
            <person name="Inaba K."/>
        </authorList>
    </citation>
    <scope>NUCLEOTIDE SEQUENCE [LARGE SCALE GENOMIC DNA]</scope>
    <source>
        <strain evidence="2">wild type</strain>
    </source>
</reference>
<dbReference type="InParanoid" id="H2XM44"/>
<keyword evidence="3" id="KW-1185">Reference proteome</keyword>
<reference evidence="3" key="1">
    <citation type="journal article" date="2002" name="Science">
        <title>The draft genome of Ciona intestinalis: insights into chordate and vertebrate origins.</title>
        <authorList>
            <person name="Dehal P."/>
            <person name="Satou Y."/>
            <person name="Campbell R.K."/>
            <person name="Chapman J."/>
            <person name="Degnan B."/>
            <person name="De Tomaso A."/>
            <person name="Davidson B."/>
            <person name="Di Gregorio A."/>
            <person name="Gelpke M."/>
            <person name="Goodstein D.M."/>
            <person name="Harafuji N."/>
            <person name="Hastings K.E."/>
            <person name="Ho I."/>
            <person name="Hotta K."/>
            <person name="Huang W."/>
            <person name="Kawashima T."/>
            <person name="Lemaire P."/>
            <person name="Martinez D."/>
            <person name="Meinertzhagen I.A."/>
            <person name="Necula S."/>
            <person name="Nonaka M."/>
            <person name="Putnam N."/>
            <person name="Rash S."/>
            <person name="Saiga H."/>
            <person name="Satake M."/>
            <person name="Terry A."/>
            <person name="Yamada L."/>
            <person name="Wang H.G."/>
            <person name="Awazu S."/>
            <person name="Azumi K."/>
            <person name="Boore J."/>
            <person name="Branno M."/>
            <person name="Chin-Bow S."/>
            <person name="DeSantis R."/>
            <person name="Doyle S."/>
            <person name="Francino P."/>
            <person name="Keys D.N."/>
            <person name="Haga S."/>
            <person name="Hayashi H."/>
            <person name="Hino K."/>
            <person name="Imai K.S."/>
            <person name="Inaba K."/>
            <person name="Kano S."/>
            <person name="Kobayashi K."/>
            <person name="Kobayashi M."/>
            <person name="Lee B.I."/>
            <person name="Makabe K.W."/>
            <person name="Manohar C."/>
            <person name="Matassi G."/>
            <person name="Medina M."/>
            <person name="Mochizuki Y."/>
            <person name="Mount S."/>
            <person name="Morishita T."/>
            <person name="Miura S."/>
            <person name="Nakayama A."/>
            <person name="Nishizaka S."/>
            <person name="Nomoto H."/>
            <person name="Ohta F."/>
            <person name="Oishi K."/>
            <person name="Rigoutsos I."/>
            <person name="Sano M."/>
            <person name="Sasaki A."/>
            <person name="Sasakura Y."/>
            <person name="Shoguchi E."/>
            <person name="Shin-i T."/>
            <person name="Spagnuolo A."/>
            <person name="Stainier D."/>
            <person name="Suzuki M.M."/>
            <person name="Tassy O."/>
            <person name="Takatori N."/>
            <person name="Tokuoka M."/>
            <person name="Yagi K."/>
            <person name="Yoshizaki F."/>
            <person name="Wada S."/>
            <person name="Zhang C."/>
            <person name="Hyatt P.D."/>
            <person name="Larimer F."/>
            <person name="Detter C."/>
            <person name="Doggett N."/>
            <person name="Glavina T."/>
            <person name="Hawkins T."/>
            <person name="Richardson P."/>
            <person name="Lucas S."/>
            <person name="Kohara Y."/>
            <person name="Levine M."/>
            <person name="Satoh N."/>
            <person name="Rokhsar D.S."/>
        </authorList>
    </citation>
    <scope>NUCLEOTIDE SEQUENCE [LARGE SCALE GENOMIC DNA]</scope>
</reference>
<feature type="signal peptide" evidence="1">
    <location>
        <begin position="1"/>
        <end position="23"/>
    </location>
</feature>
<evidence type="ECO:0000313" key="2">
    <source>
        <dbReference type="Ensembl" id="ENSCINP00000030726.1"/>
    </source>
</evidence>
<proteinExistence type="predicted"/>
<dbReference type="Proteomes" id="UP000008144">
    <property type="component" value="Chromosome 12"/>
</dbReference>
<dbReference type="AlphaFoldDB" id="H2XM44"/>
<accession>H2XM44</accession>
<evidence type="ECO:0000313" key="3">
    <source>
        <dbReference type="Proteomes" id="UP000008144"/>
    </source>
</evidence>
<feature type="chain" id="PRO_5003577996" evidence="1">
    <location>
        <begin position="24"/>
        <end position="78"/>
    </location>
</feature>
<name>H2XM44_CIOIN</name>
<dbReference type="GeneTree" id="ENSGT00940000179425"/>